<accession>A0A3T0EC90</accession>
<evidence type="ECO:0000313" key="2">
    <source>
        <dbReference type="Proteomes" id="UP000286954"/>
    </source>
</evidence>
<name>A0A3T0EC90_9PROT</name>
<dbReference type="EMBL" id="CP018911">
    <property type="protein sequence ID" value="AZU04903.1"/>
    <property type="molecule type" value="Genomic_DNA"/>
</dbReference>
<sequence>MIDNARKDYPGVHMNRFERDFTGEAKLEYGDADFMILEPGAYVLCAVTGEKIPLNQLRYWSSELQEAFKDAQAATKRWLEIHSEPGMQT</sequence>
<organism evidence="1 2">
    <name type="scientific">Glycocaulis alkaliphilus</name>
    <dbReference type="NCBI Taxonomy" id="1434191"/>
    <lineage>
        <taxon>Bacteria</taxon>
        <taxon>Pseudomonadati</taxon>
        <taxon>Pseudomonadota</taxon>
        <taxon>Alphaproteobacteria</taxon>
        <taxon>Maricaulales</taxon>
        <taxon>Maricaulaceae</taxon>
        <taxon>Glycocaulis</taxon>
    </lineage>
</organism>
<dbReference type="Pfam" id="PF09866">
    <property type="entry name" value="DUF2093"/>
    <property type="match status" value="1"/>
</dbReference>
<evidence type="ECO:0008006" key="3">
    <source>
        <dbReference type="Google" id="ProtNLM"/>
    </source>
</evidence>
<dbReference type="AlphaFoldDB" id="A0A3T0EC90"/>
<reference evidence="1 2" key="1">
    <citation type="submission" date="2016-12" db="EMBL/GenBank/DDBJ databases">
        <title>The genome of dimorphic prosthecate Glycocaulis alkaliphilus 6b-8t, isolated from crude oil dictates its adaptability in petroleum environments.</title>
        <authorList>
            <person name="Wu X.-L."/>
            <person name="Geng S."/>
        </authorList>
    </citation>
    <scope>NUCLEOTIDE SEQUENCE [LARGE SCALE GENOMIC DNA]</scope>
    <source>
        <strain evidence="1 2">6B-8</strain>
    </source>
</reference>
<dbReference type="Proteomes" id="UP000286954">
    <property type="component" value="Chromosome"/>
</dbReference>
<protein>
    <recommendedName>
        <fullName evidence="3">DUF2093 domain-containing protein</fullName>
    </recommendedName>
</protein>
<gene>
    <name evidence="1" type="ORF">X907_2388</name>
</gene>
<dbReference type="InterPro" id="IPR018661">
    <property type="entry name" value="DUF2093"/>
</dbReference>
<dbReference type="KEGG" id="gak:X907_2388"/>
<keyword evidence="2" id="KW-1185">Reference proteome</keyword>
<proteinExistence type="predicted"/>
<evidence type="ECO:0000313" key="1">
    <source>
        <dbReference type="EMBL" id="AZU04903.1"/>
    </source>
</evidence>